<dbReference type="EMBL" id="BK015026">
    <property type="protein sequence ID" value="DAD87777.1"/>
    <property type="molecule type" value="Genomic_DNA"/>
</dbReference>
<name>A0A8S5MZJ6_9CAUD</name>
<sequence>MSILIEKIIVAIMHCEDMQAIVELYGYTARKLDLNNKDMEELTRAVILKLEFFMGVRQ</sequence>
<protein>
    <submittedName>
        <fullName evidence="1">Uncharacterized protein</fullName>
    </submittedName>
</protein>
<organism evidence="1">
    <name type="scientific">Podoviridae sp. ctval4</name>
    <dbReference type="NCBI Taxonomy" id="2826585"/>
    <lineage>
        <taxon>Viruses</taxon>
        <taxon>Duplodnaviria</taxon>
        <taxon>Heunggongvirae</taxon>
        <taxon>Uroviricota</taxon>
        <taxon>Caudoviricetes</taxon>
    </lineage>
</organism>
<reference evidence="1" key="1">
    <citation type="journal article" date="2021" name="Proc. Natl. Acad. Sci. U.S.A.">
        <title>A Catalog of Tens of Thousands of Viruses from Human Metagenomes Reveals Hidden Associations with Chronic Diseases.</title>
        <authorList>
            <person name="Tisza M.J."/>
            <person name="Buck C.B."/>
        </authorList>
    </citation>
    <scope>NUCLEOTIDE SEQUENCE</scope>
    <source>
        <strain evidence="1">Ctval4</strain>
    </source>
</reference>
<accession>A0A8S5MZJ6</accession>
<evidence type="ECO:0000313" key="1">
    <source>
        <dbReference type="EMBL" id="DAD87777.1"/>
    </source>
</evidence>
<proteinExistence type="predicted"/>